<reference evidence="2" key="1">
    <citation type="submission" date="2017-11" db="EMBL/GenBank/DDBJ databases">
        <authorList>
            <person name="Zhu W."/>
        </authorList>
    </citation>
    <scope>NUCLEOTIDE SEQUENCE [LARGE SCALE GENOMIC DNA]</scope>
    <source>
        <strain evidence="2">CAU 1051</strain>
    </source>
</reference>
<comment type="caution">
    <text evidence="1">The sequence shown here is derived from an EMBL/GenBank/DDBJ whole genome shotgun (WGS) entry which is preliminary data.</text>
</comment>
<sequence length="169" mass="20119">MKVRLTEYSKDWSRMFKDEVEILKTVFGDLIIKYEHFGSTSVKEMKAKPVIDMMCIVKNIEQVDLLNNQMDSLGYDVAGEWGIAGRRLFRKGGDNRTHHIHFYQFDNPEIDRHLIFRDYLRSHPNEVAKYSSFKEELAQRYDTTSEYSPAKKKFVSEIEHKALRWFSER</sequence>
<dbReference type="Pfam" id="PF04229">
    <property type="entry name" value="GrpB"/>
    <property type="match status" value="1"/>
</dbReference>
<organism evidence="1 2">
    <name type="scientific">Oceanobacillus chungangensis</name>
    <dbReference type="NCBI Taxonomy" id="1229152"/>
    <lineage>
        <taxon>Bacteria</taxon>
        <taxon>Bacillati</taxon>
        <taxon>Bacillota</taxon>
        <taxon>Bacilli</taxon>
        <taxon>Bacillales</taxon>
        <taxon>Bacillaceae</taxon>
        <taxon>Oceanobacillus</taxon>
    </lineage>
</organism>
<gene>
    <name evidence="1" type="ORF">CWR45_10325</name>
</gene>
<keyword evidence="2" id="KW-1185">Reference proteome</keyword>
<evidence type="ECO:0008006" key="3">
    <source>
        <dbReference type="Google" id="ProtNLM"/>
    </source>
</evidence>
<name>A0A3D8PP14_9BACI</name>
<dbReference type="RefSeq" id="WP_115749793.1">
    <property type="nucleotide sequence ID" value="NZ_PIOD01000011.1"/>
</dbReference>
<dbReference type="PANTHER" id="PTHR34822">
    <property type="entry name" value="GRPB DOMAIN PROTEIN (AFU_ORTHOLOGUE AFUA_1G01530)"/>
    <property type="match status" value="1"/>
</dbReference>
<dbReference type="InterPro" id="IPR043519">
    <property type="entry name" value="NT_sf"/>
</dbReference>
<dbReference type="EMBL" id="PIOD01000011">
    <property type="protein sequence ID" value="RDW17724.1"/>
    <property type="molecule type" value="Genomic_DNA"/>
</dbReference>
<accession>A0A3D8PP14</accession>
<evidence type="ECO:0000313" key="2">
    <source>
        <dbReference type="Proteomes" id="UP000256520"/>
    </source>
</evidence>
<dbReference type="Proteomes" id="UP000256520">
    <property type="component" value="Unassembled WGS sequence"/>
</dbReference>
<protein>
    <recommendedName>
        <fullName evidence="3">GrpB family protein</fullName>
    </recommendedName>
</protein>
<dbReference type="InterPro" id="IPR007344">
    <property type="entry name" value="GrpB/CoaE"/>
</dbReference>
<dbReference type="PANTHER" id="PTHR34822:SF1">
    <property type="entry name" value="GRPB FAMILY PROTEIN"/>
    <property type="match status" value="1"/>
</dbReference>
<dbReference type="AlphaFoldDB" id="A0A3D8PP14"/>
<dbReference type="SUPFAM" id="SSF81301">
    <property type="entry name" value="Nucleotidyltransferase"/>
    <property type="match status" value="1"/>
</dbReference>
<proteinExistence type="predicted"/>
<evidence type="ECO:0000313" key="1">
    <source>
        <dbReference type="EMBL" id="RDW17724.1"/>
    </source>
</evidence>
<dbReference type="OrthoDB" id="9799092at2"/>
<dbReference type="Gene3D" id="3.30.460.10">
    <property type="entry name" value="Beta Polymerase, domain 2"/>
    <property type="match status" value="1"/>
</dbReference>